<organism evidence="9">
    <name type="scientific">Oikopleura dioica</name>
    <name type="common">Tunicate</name>
    <dbReference type="NCBI Taxonomy" id="34765"/>
    <lineage>
        <taxon>Eukaryota</taxon>
        <taxon>Metazoa</taxon>
        <taxon>Chordata</taxon>
        <taxon>Tunicata</taxon>
        <taxon>Appendicularia</taxon>
        <taxon>Copelata</taxon>
        <taxon>Oikopleuridae</taxon>
        <taxon>Oikopleura</taxon>
    </lineage>
</organism>
<evidence type="ECO:0000256" key="2">
    <source>
        <dbReference type="ARBA" id="ARBA00022741"/>
    </source>
</evidence>
<evidence type="ECO:0000313" key="10">
    <source>
        <dbReference type="Proteomes" id="UP000001307"/>
    </source>
</evidence>
<dbReference type="Pfam" id="PF00069">
    <property type="entry name" value="Pkinase"/>
    <property type="match status" value="1"/>
</dbReference>
<evidence type="ECO:0000256" key="5">
    <source>
        <dbReference type="ARBA" id="ARBA00037982"/>
    </source>
</evidence>
<evidence type="ECO:0000256" key="6">
    <source>
        <dbReference type="SAM" id="Coils"/>
    </source>
</evidence>
<dbReference type="GO" id="GO:0004694">
    <property type="term" value="F:eukaryotic translation initiation factor 2alpha kinase activity"/>
    <property type="evidence" value="ECO:0007669"/>
    <property type="project" value="TreeGrafter"/>
</dbReference>
<evidence type="ECO:0000259" key="8">
    <source>
        <dbReference type="PROSITE" id="PS50235"/>
    </source>
</evidence>
<dbReference type="InterPro" id="IPR050339">
    <property type="entry name" value="CC_SR_Kinase"/>
</dbReference>
<dbReference type="GO" id="GO:0005829">
    <property type="term" value="C:cytosol"/>
    <property type="evidence" value="ECO:0007669"/>
    <property type="project" value="TreeGrafter"/>
</dbReference>
<reference evidence="9" key="1">
    <citation type="journal article" date="2010" name="Science">
        <title>Plasticity of animal genome architecture unmasked by rapid evolution of a pelagic tunicate.</title>
        <authorList>
            <person name="Denoeud F."/>
            <person name="Henriet S."/>
            <person name="Mungpakdee S."/>
            <person name="Aury J.M."/>
            <person name="Da Silva C."/>
            <person name="Brinkmann H."/>
            <person name="Mikhaleva J."/>
            <person name="Olsen L.C."/>
            <person name="Jubin C."/>
            <person name="Canestro C."/>
            <person name="Bouquet J.M."/>
            <person name="Danks G."/>
            <person name="Poulain J."/>
            <person name="Campsteijn C."/>
            <person name="Adamski M."/>
            <person name="Cross I."/>
            <person name="Yadetie F."/>
            <person name="Muffato M."/>
            <person name="Louis A."/>
            <person name="Butcher S."/>
            <person name="Tsagkogeorga G."/>
            <person name="Konrad A."/>
            <person name="Singh S."/>
            <person name="Jensen M.F."/>
            <person name="Cong E.H."/>
            <person name="Eikeseth-Otteraa H."/>
            <person name="Noel B."/>
            <person name="Anthouard V."/>
            <person name="Porcel B.M."/>
            <person name="Kachouri-Lafond R."/>
            <person name="Nishino A."/>
            <person name="Ugolini M."/>
            <person name="Chourrout P."/>
            <person name="Nishida H."/>
            <person name="Aasland R."/>
            <person name="Huzurbazar S."/>
            <person name="Westhof E."/>
            <person name="Delsuc F."/>
            <person name="Lehrach H."/>
            <person name="Reinhardt R."/>
            <person name="Weissenbach J."/>
            <person name="Roy S.W."/>
            <person name="Artiguenave F."/>
            <person name="Postlethwait J.H."/>
            <person name="Manak J.R."/>
            <person name="Thompson E.M."/>
            <person name="Jaillon O."/>
            <person name="Du Pasquier L."/>
            <person name="Boudinot P."/>
            <person name="Liberles D.A."/>
            <person name="Volff J.N."/>
            <person name="Philippe H."/>
            <person name="Lenhard B."/>
            <person name="Roest Crollius H."/>
            <person name="Wincker P."/>
            <person name="Chourrout D."/>
        </authorList>
    </citation>
    <scope>NUCLEOTIDE SEQUENCE [LARGE SCALE GENOMIC DNA]</scope>
</reference>
<evidence type="ECO:0000256" key="1">
    <source>
        <dbReference type="ARBA" id="ARBA00022679"/>
    </source>
</evidence>
<dbReference type="SUPFAM" id="SSF56112">
    <property type="entry name" value="Protein kinase-like (PK-like)"/>
    <property type="match status" value="1"/>
</dbReference>
<dbReference type="Proteomes" id="UP000001307">
    <property type="component" value="Unassembled WGS sequence"/>
</dbReference>
<evidence type="ECO:0000256" key="4">
    <source>
        <dbReference type="ARBA" id="ARBA00022840"/>
    </source>
</evidence>
<dbReference type="InterPro" id="IPR028889">
    <property type="entry name" value="USP"/>
</dbReference>
<dbReference type="CDD" id="cd02257">
    <property type="entry name" value="Peptidase_C19"/>
    <property type="match status" value="1"/>
</dbReference>
<dbReference type="InterPro" id="IPR008271">
    <property type="entry name" value="Ser/Thr_kinase_AS"/>
</dbReference>
<keyword evidence="2" id="KW-0547">Nucleotide-binding</keyword>
<sequence length="700" mass="80734">MNGRLTGIDISQFESDKGVAQALDSETGETVILKAAMITKMAHLKTAKEEAETLRQLDHQHVVRFVAFIDKHIPKWALGSMTFLVMEHCPGGSLIDWIARMNASGRKTTADEATLIAAQLVSALSYCHEKNIVHLDIKPGNVFVMEDNIEVKLGDFGNSLTIQSAIESIKTGATRRAIGYTPLYAAPEIYDNIAVKKSPRLDVWGWAMVIQEILTLEHPFGRISGRAANFTETRNISYHKQLSILLLELNIQRHEVEGSTRTSILEILDETDVFGEFEKILRKCMSADRSHRPMNALELKKEELFVAFIYRLENGQRPCDIVPPPFEDLKDAQIRKLKKELSELRMKSAATVEKQKTEILDLKKAYDELASSKKLDNQKGQNNYWLNATIQILLHQHCFRESLNQLKKYGHFKCRKRECVYCQIQNLLKIKNQSISSDDFQKALMLVNQSFVDRKIRDPIEAFDTIMKVLCIHLTDTDTDEKKNCEKLHCLAHQKFYHHIVEKRECCKCYHVKYHQESELMKSVSAIDVINLPPYTSFTTLLSRKGPEIDCDESLPCLGKRKLIKRLENDAETIVISIGWVDKRTPHDDIRIFINNITCRIKLSQLYDEVPKDCEFFLDGIVCFSVMHYRMHYAAYIYDTNTMKWVFLDDNNEKIISQSWINVMNHMTKNNQQPCMLLYSKFEKFRKLDLTNAPKEISLI</sequence>
<protein>
    <recommendedName>
        <fullName evidence="11">Protein kinase domain-containing protein</fullName>
    </recommendedName>
</protein>
<evidence type="ECO:0008006" key="11">
    <source>
        <dbReference type="Google" id="ProtNLM"/>
    </source>
</evidence>
<dbReference type="GO" id="GO:1990625">
    <property type="term" value="P:negative regulation of cytoplasmic translational initiation in response to stress"/>
    <property type="evidence" value="ECO:0007669"/>
    <property type="project" value="TreeGrafter"/>
</dbReference>
<accession>E4XPE4</accession>
<evidence type="ECO:0000259" key="7">
    <source>
        <dbReference type="PROSITE" id="PS50011"/>
    </source>
</evidence>
<keyword evidence="3" id="KW-0418">Kinase</keyword>
<dbReference type="InterPro" id="IPR001394">
    <property type="entry name" value="Peptidase_C19_UCH"/>
</dbReference>
<dbReference type="InterPro" id="IPR011009">
    <property type="entry name" value="Kinase-like_dom_sf"/>
</dbReference>
<dbReference type="Pfam" id="PF00443">
    <property type="entry name" value="UCH"/>
    <property type="match status" value="1"/>
</dbReference>
<keyword evidence="4" id="KW-0067">ATP-binding</keyword>
<feature type="domain" description="Protein kinase" evidence="7">
    <location>
        <begin position="1"/>
        <end position="305"/>
    </location>
</feature>
<dbReference type="EMBL" id="FN653092">
    <property type="protein sequence ID" value="CBY11732.1"/>
    <property type="molecule type" value="Genomic_DNA"/>
</dbReference>
<proteinExistence type="inferred from homology"/>
<dbReference type="GO" id="GO:0004843">
    <property type="term" value="F:cysteine-type deubiquitinase activity"/>
    <property type="evidence" value="ECO:0007669"/>
    <property type="project" value="InterPro"/>
</dbReference>
<dbReference type="InParanoid" id="E4XPE4"/>
<dbReference type="InterPro" id="IPR000719">
    <property type="entry name" value="Prot_kinase_dom"/>
</dbReference>
<dbReference type="AlphaFoldDB" id="E4XPE4"/>
<dbReference type="SUPFAM" id="SSF54001">
    <property type="entry name" value="Cysteine proteinases"/>
    <property type="match status" value="1"/>
</dbReference>
<dbReference type="GO" id="GO:0016579">
    <property type="term" value="P:protein deubiquitination"/>
    <property type="evidence" value="ECO:0007669"/>
    <property type="project" value="InterPro"/>
</dbReference>
<dbReference type="GO" id="GO:0005524">
    <property type="term" value="F:ATP binding"/>
    <property type="evidence" value="ECO:0007669"/>
    <property type="project" value="UniProtKB-KW"/>
</dbReference>
<keyword evidence="10" id="KW-1185">Reference proteome</keyword>
<keyword evidence="6" id="KW-0175">Coiled coil</keyword>
<dbReference type="PANTHER" id="PTHR11042">
    <property type="entry name" value="EUKARYOTIC TRANSLATION INITIATION FACTOR 2-ALPHA KINASE EIF2-ALPHA KINASE -RELATED"/>
    <property type="match status" value="1"/>
</dbReference>
<dbReference type="CDD" id="cd14014">
    <property type="entry name" value="STKc_PknB_like"/>
    <property type="match status" value="1"/>
</dbReference>
<dbReference type="SMART" id="SM00220">
    <property type="entry name" value="S_TKc"/>
    <property type="match status" value="1"/>
</dbReference>
<comment type="similarity">
    <text evidence="5">Belongs to the protein kinase superfamily. Ser/Thr protein kinase family. GCN2 subfamily.</text>
</comment>
<dbReference type="Gene3D" id="3.90.70.10">
    <property type="entry name" value="Cysteine proteinases"/>
    <property type="match status" value="1"/>
</dbReference>
<dbReference type="PROSITE" id="PS50011">
    <property type="entry name" value="PROTEIN_KINASE_DOM"/>
    <property type="match status" value="1"/>
</dbReference>
<dbReference type="PROSITE" id="PS50235">
    <property type="entry name" value="USP_3"/>
    <property type="match status" value="1"/>
</dbReference>
<dbReference type="Gene3D" id="1.10.510.10">
    <property type="entry name" value="Transferase(Phosphotransferase) domain 1"/>
    <property type="match status" value="1"/>
</dbReference>
<dbReference type="PROSITE" id="PS00108">
    <property type="entry name" value="PROTEIN_KINASE_ST"/>
    <property type="match status" value="1"/>
</dbReference>
<dbReference type="OrthoDB" id="205782at2759"/>
<dbReference type="GO" id="GO:0005634">
    <property type="term" value="C:nucleus"/>
    <property type="evidence" value="ECO:0007669"/>
    <property type="project" value="TreeGrafter"/>
</dbReference>
<feature type="domain" description="USP" evidence="8">
    <location>
        <begin position="373"/>
        <end position="682"/>
    </location>
</feature>
<evidence type="ECO:0000256" key="3">
    <source>
        <dbReference type="ARBA" id="ARBA00022777"/>
    </source>
</evidence>
<feature type="coiled-coil region" evidence="6">
    <location>
        <begin position="327"/>
        <end position="372"/>
    </location>
</feature>
<keyword evidence="1" id="KW-0808">Transferase</keyword>
<dbReference type="PANTHER" id="PTHR11042:SF136">
    <property type="entry name" value="EIF-2-ALPHA KINASE GCN2"/>
    <property type="match status" value="1"/>
</dbReference>
<evidence type="ECO:0000313" key="9">
    <source>
        <dbReference type="EMBL" id="CBY11732.1"/>
    </source>
</evidence>
<gene>
    <name evidence="9" type="ORF">GSOID_T00016909001</name>
</gene>
<dbReference type="InterPro" id="IPR038765">
    <property type="entry name" value="Papain-like_cys_pep_sf"/>
</dbReference>
<name>E4XPE4_OIKDI</name>